<proteinExistence type="predicted"/>
<dbReference type="AlphaFoldDB" id="A0A2T3YUQ4"/>
<dbReference type="OrthoDB" id="2156052at2759"/>
<dbReference type="Proteomes" id="UP000240493">
    <property type="component" value="Unassembled WGS sequence"/>
</dbReference>
<reference evidence="1 2" key="1">
    <citation type="submission" date="2016-07" db="EMBL/GenBank/DDBJ databases">
        <title>Multiple horizontal gene transfer events from other fungi enriched the ability of initially mycotrophic Trichoderma (Ascomycota) to feed on dead plant biomass.</title>
        <authorList>
            <consortium name="DOE Joint Genome Institute"/>
            <person name="Aerts A."/>
            <person name="Atanasova L."/>
            <person name="Chenthamara K."/>
            <person name="Zhang J."/>
            <person name="Grujic M."/>
            <person name="Henrissat B."/>
            <person name="Kuo A."/>
            <person name="Salamov A."/>
            <person name="Lipzen A."/>
            <person name="Labutti K."/>
            <person name="Barry K."/>
            <person name="Miao Y."/>
            <person name="Rahimi M.J."/>
            <person name="Shen Q."/>
            <person name="Grigoriev I.V."/>
            <person name="Kubicek C.P."/>
            <person name="Druzhinina I.S."/>
        </authorList>
    </citation>
    <scope>NUCLEOTIDE SEQUENCE [LARGE SCALE GENOMIC DNA]</scope>
    <source>
        <strain evidence="1 2">CBS 433.97</strain>
    </source>
</reference>
<dbReference type="InterPro" id="IPR011009">
    <property type="entry name" value="Kinase-like_dom_sf"/>
</dbReference>
<gene>
    <name evidence="1" type="ORF">M441DRAFT_178139</name>
</gene>
<dbReference type="STRING" id="1042311.A0A2T3YUQ4"/>
<evidence type="ECO:0000313" key="1">
    <source>
        <dbReference type="EMBL" id="PTB36285.1"/>
    </source>
</evidence>
<name>A0A2T3YUQ4_TRIA4</name>
<keyword evidence="2" id="KW-1185">Reference proteome</keyword>
<sequence length="753" mass="85196">MSATEGALIRVYRDIEGDERQIQHNLAALARTRLEIRNLGERICDAHGRAPDAAPLDGNAIFQLHVQRAMLYRQLAAADQQIAALHQGPRALLRLQGYLEACHSIDLAMPARDLLVPAPEVKTHDRILPKRWPRSIVPAPDFAAKQLRIWSRMADSAELRTNACYPSITDLEWVRGTVDGIHVGCVSSLAGFMHRTVDEAVDTILDHIVQSESLVNGLEIGGFVLTQPGSEPRIATARSLLMRDGMRAMVAFRHADSQEVPLLVACYRPPHRLRLNEILKGFQRDIDVERDVIGRIGNDFAFTSRCLVAAVVTQLYDRMRAVGTRFGYISTGEALVFLKIMRDARFVQYSVCVPRRDVEADAETGLHRTAAAQVLAFTLRALRAVTLRRALLEAEQPVDDEACDLSAEQRQWRVNPDNVFNRIPPMLRKMERNIQYVPHDWRPLLEASPLEQRARSLVWPGSRGRTNEADFNDYGVFKFLSIHRIDPQGERIDQRPFCTPRCLLGLARGDALDKECPNFRHHGDKHMSRAQFLRRLQTQLDREVAGRDDTNCQPICRSGFYTALFKVRLASHGYTLLMKGVVQPKVKYLRHECGIYDSLKEIQGRYVPVCLGMIQTRDPITRLHGKYVSFMLLGGFPGGLMPLRQCVTAGVDKGEIVDAVDAAFEAIHGQRVLQYDPEPRNMLYDADGKRAVIADFERAVWNTLVGQQVLDMSVRRAGAATRYAVRTNVMDGWFERERGYVRERVAKFCESDY</sequence>
<dbReference type="SUPFAM" id="SSF56112">
    <property type="entry name" value="Protein kinase-like (PK-like)"/>
    <property type="match status" value="1"/>
</dbReference>
<organism evidence="1 2">
    <name type="scientific">Trichoderma asperellum (strain ATCC 204424 / CBS 433.97 / NBRC 101777)</name>
    <dbReference type="NCBI Taxonomy" id="1042311"/>
    <lineage>
        <taxon>Eukaryota</taxon>
        <taxon>Fungi</taxon>
        <taxon>Dikarya</taxon>
        <taxon>Ascomycota</taxon>
        <taxon>Pezizomycotina</taxon>
        <taxon>Sordariomycetes</taxon>
        <taxon>Hypocreomycetidae</taxon>
        <taxon>Hypocreales</taxon>
        <taxon>Hypocreaceae</taxon>
        <taxon>Trichoderma</taxon>
    </lineage>
</organism>
<protein>
    <recommendedName>
        <fullName evidence="3">Protein kinase domain-containing protein</fullName>
    </recommendedName>
</protein>
<evidence type="ECO:0000313" key="2">
    <source>
        <dbReference type="Proteomes" id="UP000240493"/>
    </source>
</evidence>
<evidence type="ECO:0008006" key="3">
    <source>
        <dbReference type="Google" id="ProtNLM"/>
    </source>
</evidence>
<accession>A0A2T3YUQ4</accession>
<dbReference type="EMBL" id="KZ679271">
    <property type="protein sequence ID" value="PTB36285.1"/>
    <property type="molecule type" value="Genomic_DNA"/>
</dbReference>